<evidence type="ECO:0000259" key="3">
    <source>
        <dbReference type="Pfam" id="PF16344"/>
    </source>
</evidence>
<sequence length="330" mass="38165">MGKRNIHILIEKFFENDLSPEIQKKFHAWLLDRNFQEEKEKAMVTLWEEKSAVANESTFQELSRLHKQIEASDRMLHKPIGLYIKRIAAILLLPLLGAFGTYYYLTKVNPVVEEAQLKECFVANGEQKQVKLPDGTKVWLNSGSLLVYDKHFRGKRRLLFLNGEARFQVAKDPAKPFLVKTAHMTVKALGTVFNLNAYSDQDVTIATLEEGKIQVYPCLKQDTSLILSPDEQIIYNHRLETLALNTVDAGRVMQWTDGYLIFQTASFDQIVKTIERKFDVTINYETERFAGRSFTMKFNPDEGLEQVLEVMKEMIKGLNYKIKEDKVYIN</sequence>
<evidence type="ECO:0000256" key="1">
    <source>
        <dbReference type="SAM" id="Phobius"/>
    </source>
</evidence>
<proteinExistence type="predicted"/>
<keyword evidence="1" id="KW-0472">Membrane</keyword>
<keyword evidence="1" id="KW-0812">Transmembrane</keyword>
<dbReference type="PIRSF" id="PIRSF018266">
    <property type="entry name" value="FecR"/>
    <property type="match status" value="1"/>
</dbReference>
<dbReference type="FunFam" id="2.60.120.1440:FF:000001">
    <property type="entry name" value="Putative anti-sigma factor"/>
    <property type="match status" value="1"/>
</dbReference>
<feature type="domain" description="Protein FecR C-terminal" evidence="3">
    <location>
        <begin position="259"/>
        <end position="329"/>
    </location>
</feature>
<dbReference type="GO" id="GO:0016989">
    <property type="term" value="F:sigma factor antagonist activity"/>
    <property type="evidence" value="ECO:0007669"/>
    <property type="project" value="TreeGrafter"/>
</dbReference>
<dbReference type="Proteomes" id="UP000261088">
    <property type="component" value="Unassembled WGS sequence"/>
</dbReference>
<evidence type="ECO:0000313" key="5">
    <source>
        <dbReference type="Proteomes" id="UP000261088"/>
    </source>
</evidence>
<name>A0AB37LYB0_9BACT</name>
<protein>
    <submittedName>
        <fullName evidence="4">FecR family protein</fullName>
    </submittedName>
</protein>
<dbReference type="InterPro" id="IPR012373">
    <property type="entry name" value="Ferrdict_sens_TM"/>
</dbReference>
<organism evidence="4 5">
    <name type="scientific">Parabacteroides merdae</name>
    <dbReference type="NCBI Taxonomy" id="46503"/>
    <lineage>
        <taxon>Bacteria</taxon>
        <taxon>Pseudomonadati</taxon>
        <taxon>Bacteroidota</taxon>
        <taxon>Bacteroidia</taxon>
        <taxon>Bacteroidales</taxon>
        <taxon>Tannerellaceae</taxon>
        <taxon>Parabacteroides</taxon>
    </lineage>
</organism>
<dbReference type="Pfam" id="PF04773">
    <property type="entry name" value="FecR"/>
    <property type="match status" value="1"/>
</dbReference>
<dbReference type="InterPro" id="IPR032508">
    <property type="entry name" value="FecR_C"/>
</dbReference>
<dbReference type="PANTHER" id="PTHR30273">
    <property type="entry name" value="PERIPLASMIC SIGNAL SENSOR AND SIGMA FACTOR ACTIVATOR FECR-RELATED"/>
    <property type="match status" value="1"/>
</dbReference>
<dbReference type="RefSeq" id="WP_005644881.1">
    <property type="nucleotide sequence ID" value="NZ_DAWDXW010000013.1"/>
</dbReference>
<evidence type="ECO:0000259" key="2">
    <source>
        <dbReference type="Pfam" id="PF04773"/>
    </source>
</evidence>
<dbReference type="AlphaFoldDB" id="A0AB37LYB0"/>
<keyword evidence="1" id="KW-1133">Transmembrane helix</keyword>
<dbReference type="InterPro" id="IPR006860">
    <property type="entry name" value="FecR"/>
</dbReference>
<dbReference type="Gene3D" id="2.60.120.1440">
    <property type="match status" value="1"/>
</dbReference>
<dbReference type="Gene3D" id="3.55.50.30">
    <property type="match status" value="1"/>
</dbReference>
<accession>A0AB37LYB0</accession>
<dbReference type="EMBL" id="QSUP01000003">
    <property type="protein sequence ID" value="RGN53327.1"/>
    <property type="molecule type" value="Genomic_DNA"/>
</dbReference>
<dbReference type="PANTHER" id="PTHR30273:SF2">
    <property type="entry name" value="PROTEIN FECR"/>
    <property type="match status" value="1"/>
</dbReference>
<comment type="caution">
    <text evidence="4">The sequence shown here is derived from an EMBL/GenBank/DDBJ whole genome shotgun (WGS) entry which is preliminary data.</text>
</comment>
<dbReference type="Pfam" id="PF16344">
    <property type="entry name" value="FecR_C"/>
    <property type="match status" value="1"/>
</dbReference>
<feature type="domain" description="FecR protein" evidence="2">
    <location>
        <begin position="123"/>
        <end position="213"/>
    </location>
</feature>
<reference evidence="4 5" key="1">
    <citation type="submission" date="2018-08" db="EMBL/GenBank/DDBJ databases">
        <title>A genome reference for cultivated species of the human gut microbiota.</title>
        <authorList>
            <person name="Zou Y."/>
            <person name="Xue W."/>
            <person name="Luo G."/>
        </authorList>
    </citation>
    <scope>NUCLEOTIDE SEQUENCE [LARGE SCALE GENOMIC DNA]</scope>
    <source>
        <strain evidence="4 5">OM05-11AA</strain>
    </source>
</reference>
<feature type="transmembrane region" description="Helical" evidence="1">
    <location>
        <begin position="83"/>
        <end position="105"/>
    </location>
</feature>
<gene>
    <name evidence="4" type="ORF">DXB61_03980</name>
</gene>
<evidence type="ECO:0000313" key="4">
    <source>
        <dbReference type="EMBL" id="RGN53327.1"/>
    </source>
</evidence>